<gene>
    <name evidence="2" type="ORF">G7K_4742-t1</name>
</gene>
<evidence type="ECO:0000259" key="1">
    <source>
        <dbReference type="Pfam" id="PF22807"/>
    </source>
</evidence>
<dbReference type="EMBL" id="BACD03000035">
    <property type="protein sequence ID" value="GAO50618.1"/>
    <property type="molecule type" value="Genomic_DNA"/>
</dbReference>
<proteinExistence type="predicted"/>
<protein>
    <recommendedName>
        <fullName evidence="1">Pyrroloquinoline quinone-dependent pyranose dehydrogenase beta-propeller domain-containing protein</fullName>
    </recommendedName>
</protein>
<dbReference type="AlphaFoldDB" id="A0A0E9NLE1"/>
<evidence type="ECO:0000313" key="2">
    <source>
        <dbReference type="EMBL" id="GAO50618.1"/>
    </source>
</evidence>
<feature type="domain" description="Pyrroloquinoline quinone-dependent pyranose dehydrogenase beta-propeller" evidence="1">
    <location>
        <begin position="24"/>
        <end position="420"/>
    </location>
</feature>
<reference evidence="2 3" key="2">
    <citation type="journal article" date="2014" name="J. Gen. Appl. Microbiol.">
        <title>The early diverging ascomycetous budding yeast Saitoella complicata has three histone deacetylases belonging to the Clr6, Hos2, and Rpd3 lineages.</title>
        <authorList>
            <person name="Nishida H."/>
            <person name="Matsumoto T."/>
            <person name="Kondo S."/>
            <person name="Hamamoto M."/>
            <person name="Yoshikawa H."/>
        </authorList>
    </citation>
    <scope>NUCLEOTIDE SEQUENCE [LARGE SCALE GENOMIC DNA]</scope>
    <source>
        <strain evidence="2 3">NRRL Y-17804</strain>
    </source>
</reference>
<organism evidence="2 3">
    <name type="scientific">Saitoella complicata (strain BCRC 22490 / CBS 7301 / JCM 7358 / NBRC 10748 / NRRL Y-17804)</name>
    <dbReference type="NCBI Taxonomy" id="698492"/>
    <lineage>
        <taxon>Eukaryota</taxon>
        <taxon>Fungi</taxon>
        <taxon>Dikarya</taxon>
        <taxon>Ascomycota</taxon>
        <taxon>Taphrinomycotina</taxon>
        <taxon>Taphrinomycotina incertae sedis</taxon>
        <taxon>Saitoella</taxon>
    </lineage>
</organism>
<evidence type="ECO:0000313" key="3">
    <source>
        <dbReference type="Proteomes" id="UP000033140"/>
    </source>
</evidence>
<dbReference type="InterPro" id="IPR011041">
    <property type="entry name" value="Quinoprot_gluc/sorb_DH_b-prop"/>
</dbReference>
<dbReference type="Gene3D" id="2.120.10.30">
    <property type="entry name" value="TolB, C-terminal domain"/>
    <property type="match status" value="1"/>
</dbReference>
<dbReference type="InterPro" id="IPR054539">
    <property type="entry name" value="Beta-prop_PDH"/>
</dbReference>
<reference evidence="2 3" key="3">
    <citation type="journal article" date="2015" name="Genome Announc.">
        <title>Draft Genome Sequence of the Archiascomycetous Yeast Saitoella complicata.</title>
        <authorList>
            <person name="Yamauchi K."/>
            <person name="Kondo S."/>
            <person name="Hamamoto M."/>
            <person name="Takahashi Y."/>
            <person name="Ogura Y."/>
            <person name="Hayashi T."/>
            <person name="Nishida H."/>
        </authorList>
    </citation>
    <scope>NUCLEOTIDE SEQUENCE [LARGE SCALE GENOMIC DNA]</scope>
    <source>
        <strain evidence="2 3">NRRL Y-17804</strain>
    </source>
</reference>
<dbReference type="SUPFAM" id="SSF50952">
    <property type="entry name" value="Soluble quinoprotein glucose dehydrogenase"/>
    <property type="match status" value="1"/>
</dbReference>
<keyword evidence="3" id="KW-1185">Reference proteome</keyword>
<sequence length="446" mass="47379">MLSLITLVAAQSCPPTLNFSHPYSLAPGYSISKFAQLDSPRGITIATLNSTDILFATNSGYGIIAIPISPNCSTAGWVFNLLNDTTLNHGIAVSMSGDGTGGKVYASSSNTTWAWDLDGGNLTLTNRTVVVSNMANADHDTRTLLLSSVFPDLLVINRGSNSNLDEGAAVEDNQRAMVKVFNLTNLPDDGYDFTNDGIIAGWGLRNDVGLVEDWEGGLWTVENSADDITYTANSTSTDVHLNNPGEKLNYLGPISNPTGSFHGYPNCFAVYNASEFPTGTDFTTGDQFALSPNSTLNDTTCANISNPPRLTFQAHSAPLDIKFLPNSNKSQAFVTFHGSWDRAPPTGYKIVRVPFTNSSSTGGFGPVADLTDMFGYEDVLWNPDISACPNGCFRPVGLAFDSQGRMFVSSDSTGDIFMITLPANVSNANLTTGGTTPTGATTMSVS</sequence>
<dbReference type="InterPro" id="IPR011042">
    <property type="entry name" value="6-blade_b-propeller_TolB-like"/>
</dbReference>
<dbReference type="Proteomes" id="UP000033140">
    <property type="component" value="Unassembled WGS sequence"/>
</dbReference>
<name>A0A0E9NLE1_SAICN</name>
<dbReference type="Pfam" id="PF22807">
    <property type="entry name" value="TrAA12"/>
    <property type="match status" value="1"/>
</dbReference>
<accession>A0A0E9NLE1</accession>
<comment type="caution">
    <text evidence="2">The sequence shown here is derived from an EMBL/GenBank/DDBJ whole genome shotgun (WGS) entry which is preliminary data.</text>
</comment>
<dbReference type="OMA" id="SAVYAWD"/>
<dbReference type="STRING" id="698492.A0A0E9NLE1"/>
<reference evidence="2 3" key="1">
    <citation type="journal article" date="2011" name="J. Gen. Appl. Microbiol.">
        <title>Draft genome sequencing of the enigmatic yeast Saitoella complicata.</title>
        <authorList>
            <person name="Nishida H."/>
            <person name="Hamamoto M."/>
            <person name="Sugiyama J."/>
        </authorList>
    </citation>
    <scope>NUCLEOTIDE SEQUENCE [LARGE SCALE GENOMIC DNA]</scope>
    <source>
        <strain evidence="2 3">NRRL Y-17804</strain>
    </source>
</reference>